<sequence>MIHPTPSGTRDVLPDEMRELRAITEAMRAVFDRRGYGEVWTPTIEFEDVLRRGETGVDPAYRVFDDHGQVMALRPDMTVPIARVVATRYATAEPPLRFSYFAHAYRGVRPHRGQMREFLQAGIELVGAPGPDGTVEALTVLCEALDAVGLVGYRIALGTAALYPALLDTFDVPADVRDVLLAALHARDFVRLENEVDARGLHDALVRVPQLRGGPEVLDEVTGGEADGLRAVLGGLGADVAQRIVLDLGLARGLGYYTGSVFDVLDPALGEPLGGGGRYDDLLARFGRPLPAVGFALHVDRLHLALAGEERGTG</sequence>
<evidence type="ECO:0000256" key="3">
    <source>
        <dbReference type="ARBA" id="ARBA00005539"/>
    </source>
</evidence>
<comment type="function">
    <text evidence="7 8">Required for the first step of histidine biosynthesis. May allow the feedback regulation of ATP phosphoribosyltransferase activity by histidine.</text>
</comment>
<dbReference type="InterPro" id="IPR006195">
    <property type="entry name" value="aa-tRNA-synth_II"/>
</dbReference>
<dbReference type="HAMAP" id="MF_00125">
    <property type="entry name" value="HisZ"/>
    <property type="match status" value="1"/>
</dbReference>
<dbReference type="PIRSF" id="PIRSF001549">
    <property type="entry name" value="His-tRNA_synth"/>
    <property type="match status" value="1"/>
</dbReference>
<reference evidence="11 12" key="1">
    <citation type="journal article" date="2018" name="J. Microbiol.">
        <title>Baekduia soli gen. nov., sp. nov., a novel bacterium isolated from the soil of Baekdu Mountain and proposal of a novel family name, Baekduiaceae fam. nov.</title>
        <authorList>
            <person name="An D.S."/>
            <person name="Siddiqi M.Z."/>
            <person name="Kim K.H."/>
            <person name="Yu H.S."/>
            <person name="Im W.T."/>
        </authorList>
    </citation>
    <scope>NUCLEOTIDE SEQUENCE [LARGE SCALE GENOMIC DNA]</scope>
    <source>
        <strain evidence="11 12">BR7-21</strain>
    </source>
</reference>
<comment type="similarity">
    <text evidence="3 8">Belongs to the class-II aminoacyl-tRNA synthetase family. HisZ subfamily.</text>
</comment>
<dbReference type="RefSeq" id="WP_146921512.1">
    <property type="nucleotide sequence ID" value="NZ_CP042430.1"/>
</dbReference>
<keyword evidence="6 8" id="KW-0963">Cytoplasm</keyword>
<dbReference type="GO" id="GO:0016757">
    <property type="term" value="F:glycosyltransferase activity"/>
    <property type="evidence" value="ECO:0007669"/>
    <property type="project" value="UniProtKB-KW"/>
</dbReference>
<comment type="miscellaneous">
    <text evidence="8">This function is generally fulfilled by the C-terminal part of HisG, which is missing in some bacteria such as this one.</text>
</comment>
<comment type="subunit">
    <text evidence="4 8">Heteromultimer composed of HisG and HisZ subunits.</text>
</comment>
<dbReference type="KEGG" id="bsol:FSW04_17300"/>
<dbReference type="InterPro" id="IPR004517">
    <property type="entry name" value="HisZ"/>
</dbReference>
<comment type="pathway">
    <text evidence="2 8">Amino-acid biosynthesis; L-histidine biosynthesis; L-histidine from 5-phospho-alpha-D-ribose 1-diphosphate: step 1/9.</text>
</comment>
<evidence type="ECO:0000256" key="4">
    <source>
        <dbReference type="ARBA" id="ARBA00011496"/>
    </source>
</evidence>
<dbReference type="EMBL" id="CP042430">
    <property type="protein sequence ID" value="QEC49160.1"/>
    <property type="molecule type" value="Genomic_DNA"/>
</dbReference>
<dbReference type="SUPFAM" id="SSF55681">
    <property type="entry name" value="Class II aaRS and biotin synthetases"/>
    <property type="match status" value="1"/>
</dbReference>
<dbReference type="InterPro" id="IPR045864">
    <property type="entry name" value="aa-tRNA-synth_II/BPL/LPL"/>
</dbReference>
<keyword evidence="8" id="KW-0028">Amino-acid biosynthesis</keyword>
<dbReference type="CDD" id="cd00773">
    <property type="entry name" value="HisRS-like_core"/>
    <property type="match status" value="1"/>
</dbReference>
<dbReference type="PROSITE" id="PS50862">
    <property type="entry name" value="AA_TRNA_LIGASE_II"/>
    <property type="match status" value="1"/>
</dbReference>
<dbReference type="PANTHER" id="PTHR43707">
    <property type="entry name" value="HISTIDYL-TRNA SYNTHETASE"/>
    <property type="match status" value="1"/>
</dbReference>
<evidence type="ECO:0000256" key="8">
    <source>
        <dbReference type="HAMAP-Rule" id="MF_00125"/>
    </source>
</evidence>
<dbReference type="OrthoDB" id="9801867at2"/>
<feature type="binding site" evidence="9">
    <location>
        <position position="252"/>
    </location>
    <ligand>
        <name>L-histidine</name>
        <dbReference type="ChEBI" id="CHEBI:57595"/>
    </ligand>
</feature>
<evidence type="ECO:0000256" key="2">
    <source>
        <dbReference type="ARBA" id="ARBA00004667"/>
    </source>
</evidence>
<dbReference type="Gene3D" id="3.30.930.10">
    <property type="entry name" value="Bira Bifunctional Protein, Domain 2"/>
    <property type="match status" value="1"/>
</dbReference>
<evidence type="ECO:0000256" key="5">
    <source>
        <dbReference type="ARBA" id="ARBA00020397"/>
    </source>
</evidence>
<evidence type="ECO:0000256" key="1">
    <source>
        <dbReference type="ARBA" id="ARBA00004496"/>
    </source>
</evidence>
<feature type="binding site" evidence="9">
    <location>
        <position position="106"/>
    </location>
    <ligand>
        <name>L-histidine</name>
        <dbReference type="ChEBI" id="CHEBI:57595"/>
    </ligand>
</feature>
<keyword evidence="11" id="KW-0328">Glycosyltransferase</keyword>
<dbReference type="PANTHER" id="PTHR43707:SF1">
    <property type="entry name" value="HISTIDINE--TRNA LIGASE, MITOCHONDRIAL-RELATED"/>
    <property type="match status" value="1"/>
</dbReference>
<dbReference type="Pfam" id="PF13393">
    <property type="entry name" value="tRNA-synt_His"/>
    <property type="match status" value="1"/>
</dbReference>
<evidence type="ECO:0000259" key="10">
    <source>
        <dbReference type="PROSITE" id="PS50862"/>
    </source>
</evidence>
<dbReference type="GO" id="GO:0005737">
    <property type="term" value="C:cytoplasm"/>
    <property type="evidence" value="ECO:0007669"/>
    <property type="project" value="UniProtKB-SubCell"/>
</dbReference>
<feature type="binding site" evidence="9">
    <location>
        <begin position="256"/>
        <end position="257"/>
    </location>
    <ligand>
        <name>L-histidine</name>
        <dbReference type="ChEBI" id="CHEBI:57595"/>
    </ligand>
</feature>
<dbReference type="AlphaFoldDB" id="A0A5B8U814"/>
<evidence type="ECO:0000256" key="9">
    <source>
        <dbReference type="PIRSR" id="PIRSR001549-1"/>
    </source>
</evidence>
<accession>A0A5B8U814</accession>
<dbReference type="GO" id="GO:0006427">
    <property type="term" value="P:histidyl-tRNA aminoacylation"/>
    <property type="evidence" value="ECO:0007669"/>
    <property type="project" value="TreeGrafter"/>
</dbReference>
<dbReference type="GO" id="GO:0004821">
    <property type="term" value="F:histidine-tRNA ligase activity"/>
    <property type="evidence" value="ECO:0007669"/>
    <property type="project" value="TreeGrafter"/>
</dbReference>
<evidence type="ECO:0000313" key="12">
    <source>
        <dbReference type="Proteomes" id="UP000321805"/>
    </source>
</evidence>
<proteinExistence type="inferred from homology"/>
<feature type="binding site" evidence="9">
    <location>
        <position position="120"/>
    </location>
    <ligand>
        <name>L-histidine</name>
        <dbReference type="ChEBI" id="CHEBI:57595"/>
    </ligand>
</feature>
<keyword evidence="11" id="KW-0808">Transferase</keyword>
<keyword evidence="8" id="KW-0368">Histidine biosynthesis</keyword>
<dbReference type="InterPro" id="IPR041715">
    <property type="entry name" value="HisRS-like_core"/>
</dbReference>
<protein>
    <recommendedName>
        <fullName evidence="5 8">ATP phosphoribosyltransferase regulatory subunit</fullName>
    </recommendedName>
</protein>
<evidence type="ECO:0000256" key="7">
    <source>
        <dbReference type="ARBA" id="ARBA00025246"/>
    </source>
</evidence>
<evidence type="ECO:0000313" key="11">
    <source>
        <dbReference type="EMBL" id="QEC49160.1"/>
    </source>
</evidence>
<keyword evidence="12" id="KW-1185">Reference proteome</keyword>
<dbReference type="Proteomes" id="UP000321805">
    <property type="component" value="Chromosome"/>
</dbReference>
<feature type="binding site" evidence="9">
    <location>
        <position position="124"/>
    </location>
    <ligand>
        <name>L-histidine</name>
        <dbReference type="ChEBI" id="CHEBI:57595"/>
    </ligand>
</feature>
<comment type="subcellular location">
    <subcellularLocation>
        <location evidence="1 8">Cytoplasm</location>
    </subcellularLocation>
</comment>
<dbReference type="UniPathway" id="UPA00031">
    <property type="reaction ID" value="UER00006"/>
</dbReference>
<name>A0A5B8U814_9ACTN</name>
<feature type="binding site" evidence="9">
    <location>
        <begin position="76"/>
        <end position="78"/>
    </location>
    <ligand>
        <name>L-histidine</name>
        <dbReference type="ChEBI" id="CHEBI:57595"/>
    </ligand>
</feature>
<gene>
    <name evidence="8" type="primary">hisZ</name>
    <name evidence="11" type="ORF">FSW04_17300</name>
</gene>
<feature type="domain" description="Aminoacyl-transfer RNA synthetases class-II family profile" evidence="10">
    <location>
        <begin position="8"/>
        <end position="309"/>
    </location>
</feature>
<organism evidence="11 12">
    <name type="scientific">Baekduia soli</name>
    <dbReference type="NCBI Taxonomy" id="496014"/>
    <lineage>
        <taxon>Bacteria</taxon>
        <taxon>Bacillati</taxon>
        <taxon>Actinomycetota</taxon>
        <taxon>Thermoleophilia</taxon>
        <taxon>Solirubrobacterales</taxon>
        <taxon>Baekduiaceae</taxon>
        <taxon>Baekduia</taxon>
    </lineage>
</organism>
<evidence type="ECO:0000256" key="6">
    <source>
        <dbReference type="ARBA" id="ARBA00022490"/>
    </source>
</evidence>
<dbReference type="GO" id="GO:0000105">
    <property type="term" value="P:L-histidine biosynthetic process"/>
    <property type="evidence" value="ECO:0007669"/>
    <property type="project" value="UniProtKB-UniRule"/>
</dbReference>
<dbReference type="InterPro" id="IPR004516">
    <property type="entry name" value="HisRS/HisZ"/>
</dbReference>